<dbReference type="RefSeq" id="WP_311560613.1">
    <property type="nucleotide sequence ID" value="NZ_JAVREJ010000105.1"/>
</dbReference>
<gene>
    <name evidence="2" type="ORF">RM445_32060</name>
</gene>
<dbReference type="InterPro" id="IPR007119">
    <property type="entry name" value="Phage_tail_spike_N"/>
</dbReference>
<dbReference type="NCBIfam" id="TIGR01665">
    <property type="entry name" value="put_anti_recept"/>
    <property type="match status" value="1"/>
</dbReference>
<sequence length="157" mass="18175">MDLLSQLGRRTGKRFEYGKDLTNVERVVDIKMIKTALFGRGKGVEDENGTGFGRRLNFADVEWSQERGDPCDKPLHQEWIGDPESLGIWGHVSPDGSKRHRFDVFTSEEETDAEKLLQKTWERLHEIKQPMITYKMDVIDIEQVSAQEYKHEAIRLG</sequence>
<dbReference type="Pfam" id="PF06605">
    <property type="entry name" value="Prophage_tail"/>
    <property type="match status" value="1"/>
</dbReference>
<evidence type="ECO:0000313" key="3">
    <source>
        <dbReference type="Proteomes" id="UP001183202"/>
    </source>
</evidence>
<accession>A0ABU2NJF6</accession>
<dbReference type="EMBL" id="JAVREJ010000105">
    <property type="protein sequence ID" value="MDT0354107.1"/>
    <property type="molecule type" value="Genomic_DNA"/>
</dbReference>
<protein>
    <submittedName>
        <fullName evidence="2">Phage tail spike protein</fullName>
    </submittedName>
</protein>
<feature type="non-terminal residue" evidence="2">
    <location>
        <position position="157"/>
    </location>
</feature>
<evidence type="ECO:0000313" key="2">
    <source>
        <dbReference type="EMBL" id="MDT0354107.1"/>
    </source>
</evidence>
<feature type="domain" description="Tail spike" evidence="1">
    <location>
        <begin position="2"/>
        <end position="157"/>
    </location>
</feature>
<dbReference type="Proteomes" id="UP001183202">
    <property type="component" value="Unassembled WGS sequence"/>
</dbReference>
<evidence type="ECO:0000259" key="1">
    <source>
        <dbReference type="Pfam" id="PF06605"/>
    </source>
</evidence>
<proteinExistence type="predicted"/>
<keyword evidence="3" id="KW-1185">Reference proteome</keyword>
<reference evidence="3" key="1">
    <citation type="submission" date="2023-07" db="EMBL/GenBank/DDBJ databases">
        <title>30 novel species of actinomycetes from the DSMZ collection.</title>
        <authorList>
            <person name="Nouioui I."/>
        </authorList>
    </citation>
    <scope>NUCLEOTIDE SEQUENCE [LARGE SCALE GENOMIC DNA]</scope>
    <source>
        <strain evidence="3">DSM 45834</strain>
    </source>
</reference>
<dbReference type="InterPro" id="IPR010572">
    <property type="entry name" value="Tail_dom"/>
</dbReference>
<organism evidence="2 3">
    <name type="scientific">Pseudonocardia charpentierae</name>
    <dbReference type="NCBI Taxonomy" id="3075545"/>
    <lineage>
        <taxon>Bacteria</taxon>
        <taxon>Bacillati</taxon>
        <taxon>Actinomycetota</taxon>
        <taxon>Actinomycetes</taxon>
        <taxon>Pseudonocardiales</taxon>
        <taxon>Pseudonocardiaceae</taxon>
        <taxon>Pseudonocardia</taxon>
    </lineage>
</organism>
<comment type="caution">
    <text evidence="2">The sequence shown here is derived from an EMBL/GenBank/DDBJ whole genome shotgun (WGS) entry which is preliminary data.</text>
</comment>
<name>A0ABU2NJF6_9PSEU</name>